<dbReference type="Pfam" id="PF00535">
    <property type="entry name" value="Glycos_transf_2"/>
    <property type="match status" value="1"/>
</dbReference>
<dbReference type="PANTHER" id="PTHR43630:SF2">
    <property type="entry name" value="GLYCOSYLTRANSFERASE"/>
    <property type="match status" value="1"/>
</dbReference>
<dbReference type="InterPro" id="IPR029044">
    <property type="entry name" value="Nucleotide-diphossugar_trans"/>
</dbReference>
<feature type="domain" description="Glycosyltransferase 2-like" evidence="2">
    <location>
        <begin position="4"/>
        <end position="146"/>
    </location>
</feature>
<evidence type="ECO:0000259" key="2">
    <source>
        <dbReference type="Pfam" id="PF00535"/>
    </source>
</evidence>
<dbReference type="CDD" id="cd02511">
    <property type="entry name" value="Beta4Glucosyltransferase"/>
    <property type="match status" value="1"/>
</dbReference>
<evidence type="ECO:0000256" key="1">
    <source>
        <dbReference type="ARBA" id="ARBA00038494"/>
    </source>
</evidence>
<dbReference type="AlphaFoldDB" id="A0A6J4P8I1"/>
<proteinExistence type="inferred from homology"/>
<evidence type="ECO:0000313" key="3">
    <source>
        <dbReference type="EMBL" id="CAA9408834.1"/>
    </source>
</evidence>
<protein>
    <recommendedName>
        <fullName evidence="2">Glycosyltransferase 2-like domain-containing protein</fullName>
    </recommendedName>
</protein>
<gene>
    <name evidence="3" type="ORF">AVDCRST_MAG74-2150</name>
</gene>
<comment type="similarity">
    <text evidence="1">Belongs to the glycosyltransferase 2 family. WaaE/KdtX subfamily.</text>
</comment>
<accession>A0A6J4P8I1</accession>
<dbReference type="InterPro" id="IPR001173">
    <property type="entry name" value="Glyco_trans_2-like"/>
</dbReference>
<reference evidence="3" key="1">
    <citation type="submission" date="2020-02" db="EMBL/GenBank/DDBJ databases">
        <authorList>
            <person name="Meier V. D."/>
        </authorList>
    </citation>
    <scope>NUCLEOTIDE SEQUENCE</scope>
    <source>
        <strain evidence="3">AVDCRST_MAG74</strain>
    </source>
</reference>
<sequence>MKISVCIIAFNEENKIAEAVESASWADEILVVDSESTDRTKAIAESLGARVLTKKWAGFARQKQYAADCAANDWIFSLDADERLSPKLKNEMLRLKGSPENILADGYRIPRLSFYMNRPIRHGGWYPDWQLRFFNRRRGKWKDVLIHESIEMDATAKIEKLNSDILHHTVENAAHHHRMIGTRYAPLAAEQMFARGKKTSAFKVAVAGSTTFLQNYILKGGFLDGFAGFCIARFAAHHAFLKHLLLWELQNKSPESKVQSPKS</sequence>
<dbReference type="SUPFAM" id="SSF53448">
    <property type="entry name" value="Nucleotide-diphospho-sugar transferases"/>
    <property type="match status" value="1"/>
</dbReference>
<dbReference type="EMBL" id="CADCUR010000193">
    <property type="protein sequence ID" value="CAA9408834.1"/>
    <property type="molecule type" value="Genomic_DNA"/>
</dbReference>
<dbReference type="Gene3D" id="3.90.550.10">
    <property type="entry name" value="Spore Coat Polysaccharide Biosynthesis Protein SpsA, Chain A"/>
    <property type="match status" value="1"/>
</dbReference>
<dbReference type="PANTHER" id="PTHR43630">
    <property type="entry name" value="POLY-BETA-1,6-N-ACETYL-D-GLUCOSAMINE SYNTHASE"/>
    <property type="match status" value="1"/>
</dbReference>
<name>A0A6J4P8I1_9BACT</name>
<organism evidence="3">
    <name type="scientific">uncultured Pyrinomonadaceae bacterium</name>
    <dbReference type="NCBI Taxonomy" id="2283094"/>
    <lineage>
        <taxon>Bacteria</taxon>
        <taxon>Pseudomonadati</taxon>
        <taxon>Acidobacteriota</taxon>
        <taxon>Blastocatellia</taxon>
        <taxon>Blastocatellales</taxon>
        <taxon>Pyrinomonadaceae</taxon>
        <taxon>environmental samples</taxon>
    </lineage>
</organism>